<accession>T1I7Y6</accession>
<dbReference type="EnsemblMetazoa" id="RPRC012408-RA">
    <property type="protein sequence ID" value="RPRC012408-PA"/>
    <property type="gene ID" value="RPRC012408"/>
</dbReference>
<dbReference type="EMBL" id="ACPB03018165">
    <property type="status" value="NOT_ANNOTATED_CDS"/>
    <property type="molecule type" value="Genomic_DNA"/>
</dbReference>
<name>T1I7Y6_RHOPR</name>
<dbReference type="Proteomes" id="UP000015103">
    <property type="component" value="Unassembled WGS sequence"/>
</dbReference>
<keyword evidence="2" id="KW-1185">Reference proteome</keyword>
<organism evidence="1 2">
    <name type="scientific">Rhodnius prolixus</name>
    <name type="common">Triatomid bug</name>
    <dbReference type="NCBI Taxonomy" id="13249"/>
    <lineage>
        <taxon>Eukaryota</taxon>
        <taxon>Metazoa</taxon>
        <taxon>Ecdysozoa</taxon>
        <taxon>Arthropoda</taxon>
        <taxon>Hexapoda</taxon>
        <taxon>Insecta</taxon>
        <taxon>Pterygota</taxon>
        <taxon>Neoptera</taxon>
        <taxon>Paraneoptera</taxon>
        <taxon>Hemiptera</taxon>
        <taxon>Heteroptera</taxon>
        <taxon>Panheteroptera</taxon>
        <taxon>Cimicomorpha</taxon>
        <taxon>Reduviidae</taxon>
        <taxon>Triatominae</taxon>
        <taxon>Rhodnius</taxon>
    </lineage>
</organism>
<dbReference type="AlphaFoldDB" id="T1I7Y6"/>
<sequence>MCDLRDKLETPDGIFALMYLMIKLTWPNEKGKTLEVLKQKLFESPEADSGKLTRRETSNPIFVEIKPDIFQSKNVIKIEALEKRPKRDKADENPSLVLEFNSGFFSNPKLKELYDAITGANEFHRQISFTKSKLAPPEETKMILQFNPLKTGEIGIKREAPIKSRKDMGGFVLKIYPHTSQHTNPIRMYNDSCADKEPDEQWCSNPTEVPKCPVTCPTIPTTTTCHPTIPPVTTKKLHFCGPNYRDHRSSAQPCQVTVSTIMNTTEYIPCKSSPPPSIMPEWGPATIGTCKYRTTTSLSSLEETTNALITQKCRSSQQNVNEHLAADRYFILFKRSPLDSWSKVLRKKRDRPLGIFKFKLVPTTKN</sequence>
<evidence type="ECO:0000313" key="1">
    <source>
        <dbReference type="EnsemblMetazoa" id="RPRC012408-PA"/>
    </source>
</evidence>
<reference evidence="1" key="1">
    <citation type="submission" date="2015-05" db="UniProtKB">
        <authorList>
            <consortium name="EnsemblMetazoa"/>
        </authorList>
    </citation>
    <scope>IDENTIFICATION</scope>
</reference>
<dbReference type="VEuPathDB" id="VectorBase:RPRC012408"/>
<dbReference type="HOGENOM" id="CLU_793021_0_0_1"/>
<evidence type="ECO:0000313" key="2">
    <source>
        <dbReference type="Proteomes" id="UP000015103"/>
    </source>
</evidence>
<dbReference type="InParanoid" id="T1I7Y6"/>
<protein>
    <submittedName>
        <fullName evidence="1">Uncharacterized protein</fullName>
    </submittedName>
</protein>
<proteinExistence type="predicted"/>